<reference evidence="4" key="1">
    <citation type="journal article" date="2019" name="Int. J. Syst. Evol. Microbiol.">
        <title>The Global Catalogue of Microorganisms (GCM) 10K type strain sequencing project: providing services to taxonomists for standard genome sequencing and annotation.</title>
        <authorList>
            <consortium name="The Broad Institute Genomics Platform"/>
            <consortium name="The Broad Institute Genome Sequencing Center for Infectious Disease"/>
            <person name="Wu L."/>
            <person name="Ma J."/>
        </authorList>
    </citation>
    <scope>NUCLEOTIDE SEQUENCE [LARGE SCALE GENOMIC DNA]</scope>
    <source>
        <strain evidence="4">JCM 32105</strain>
    </source>
</reference>
<feature type="region of interest" description="Disordered" evidence="1">
    <location>
        <begin position="282"/>
        <end position="360"/>
    </location>
</feature>
<gene>
    <name evidence="3" type="ORF">GCM10023093_18790</name>
</gene>
<organism evidence="3 4">
    <name type="scientific">Nemorincola caseinilytica</name>
    <dbReference type="NCBI Taxonomy" id="2054315"/>
    <lineage>
        <taxon>Bacteria</taxon>
        <taxon>Pseudomonadati</taxon>
        <taxon>Bacteroidota</taxon>
        <taxon>Chitinophagia</taxon>
        <taxon>Chitinophagales</taxon>
        <taxon>Chitinophagaceae</taxon>
        <taxon>Nemorincola</taxon>
    </lineage>
</organism>
<evidence type="ECO:0000313" key="4">
    <source>
        <dbReference type="Proteomes" id="UP001500067"/>
    </source>
</evidence>
<feature type="chain" id="PRO_5045828262" description="Outer membrane protein beta-barrel domain-containing protein" evidence="2">
    <location>
        <begin position="34"/>
        <end position="360"/>
    </location>
</feature>
<keyword evidence="2" id="KW-0732">Signal</keyword>
<feature type="compositionally biased region" description="Pro residues" evidence="1">
    <location>
        <begin position="327"/>
        <end position="360"/>
    </location>
</feature>
<feature type="compositionally biased region" description="Low complexity" evidence="1">
    <location>
        <begin position="317"/>
        <end position="326"/>
    </location>
</feature>
<dbReference type="Proteomes" id="UP001500067">
    <property type="component" value="Unassembled WGS sequence"/>
</dbReference>
<feature type="signal peptide" evidence="2">
    <location>
        <begin position="1"/>
        <end position="33"/>
    </location>
</feature>
<keyword evidence="4" id="KW-1185">Reference proteome</keyword>
<dbReference type="EMBL" id="BAABFA010000011">
    <property type="protein sequence ID" value="GAA4465866.1"/>
    <property type="molecule type" value="Genomic_DNA"/>
</dbReference>
<name>A0ABP8NI73_9BACT</name>
<evidence type="ECO:0008006" key="5">
    <source>
        <dbReference type="Google" id="ProtNLM"/>
    </source>
</evidence>
<sequence length="360" mass="39301">MFMTFFNMRSGKRSLKALGLLAVAASICGQASAQISFADAGRRGSVYLSVGNGSPSHKPSTISIVQGTPGNISNYKLSNVEGDNSTTKAISGIYNYNIRLGYFFDYNQNYAFELCFDPVKYHVSEGQIVNMTGTRENKDIDTSFAFSPANGYFYNIDGANFLSVNLVRRIQIYQIKSHNVRIDGLAKVGIGPCMPHTYSSIAGKEIERPSFQWGGWNAGGEAALRLTLMRHIFLEASYKYSYASYKDIAVYNGTAAQKLVTSQMVFSLGYWFSTTKHNPLFEKPDNRPAPLTIKPIYPPDPEEDSKKMMQGQPMMKAPAAPAQPVVPTEPAPAPTEPAPGEPTPTPDAPPAPAPEPEPGK</sequence>
<evidence type="ECO:0000256" key="1">
    <source>
        <dbReference type="SAM" id="MobiDB-lite"/>
    </source>
</evidence>
<accession>A0ABP8NI73</accession>
<evidence type="ECO:0000256" key="2">
    <source>
        <dbReference type="SAM" id="SignalP"/>
    </source>
</evidence>
<proteinExistence type="predicted"/>
<comment type="caution">
    <text evidence="3">The sequence shown here is derived from an EMBL/GenBank/DDBJ whole genome shotgun (WGS) entry which is preliminary data.</text>
</comment>
<evidence type="ECO:0000313" key="3">
    <source>
        <dbReference type="EMBL" id="GAA4465866.1"/>
    </source>
</evidence>
<protein>
    <recommendedName>
        <fullName evidence="5">Outer membrane protein beta-barrel domain-containing protein</fullName>
    </recommendedName>
</protein>